<evidence type="ECO:0000256" key="3">
    <source>
        <dbReference type="ARBA" id="ARBA00010708"/>
    </source>
</evidence>
<dbReference type="InterPro" id="IPR036890">
    <property type="entry name" value="HATPase_C_sf"/>
</dbReference>
<organism evidence="15 16">
    <name type="scientific">Halobacteriovorax vibrionivorans</name>
    <dbReference type="NCBI Taxonomy" id="2152716"/>
    <lineage>
        <taxon>Bacteria</taxon>
        <taxon>Pseudomonadati</taxon>
        <taxon>Bdellovibrionota</taxon>
        <taxon>Bacteriovoracia</taxon>
        <taxon>Bacteriovoracales</taxon>
        <taxon>Halobacteriovoraceae</taxon>
        <taxon>Halobacteriovorax</taxon>
    </lineage>
</organism>
<evidence type="ECO:0000256" key="5">
    <source>
        <dbReference type="ARBA" id="ARBA00022741"/>
    </source>
</evidence>
<evidence type="ECO:0000313" key="15">
    <source>
        <dbReference type="EMBL" id="RZF21110.1"/>
    </source>
</evidence>
<feature type="compositionally biased region" description="Basic residues" evidence="11">
    <location>
        <begin position="668"/>
        <end position="730"/>
    </location>
</feature>
<comment type="catalytic activity">
    <reaction evidence="1">
        <text>ATP-dependent breakage, passage and rejoining of double-stranded DNA.</text>
        <dbReference type="EC" id="5.6.2.2"/>
    </reaction>
</comment>
<evidence type="ECO:0000256" key="4">
    <source>
        <dbReference type="ARBA" id="ARBA00012895"/>
    </source>
</evidence>
<dbReference type="EC" id="5.6.2.2" evidence="4"/>
<comment type="similarity">
    <text evidence="3">Belongs to the type II topoisomerase GyrB family.</text>
</comment>
<dbReference type="EMBL" id="QDKL01000003">
    <property type="protein sequence ID" value="RZF21110.1"/>
    <property type="molecule type" value="Genomic_DNA"/>
</dbReference>
<keyword evidence="5" id="KW-0547">Nucleotide-binding</keyword>
<evidence type="ECO:0000256" key="8">
    <source>
        <dbReference type="ARBA" id="ARBA00023125"/>
    </source>
</evidence>
<dbReference type="SUPFAM" id="SSF55874">
    <property type="entry name" value="ATPase domain of HSP90 chaperone/DNA topoisomerase II/histidine kinase"/>
    <property type="match status" value="1"/>
</dbReference>
<evidence type="ECO:0000256" key="6">
    <source>
        <dbReference type="ARBA" id="ARBA00022840"/>
    </source>
</evidence>
<keyword evidence="6" id="KW-0067">ATP-binding</keyword>
<dbReference type="PRINTS" id="PR00418">
    <property type="entry name" value="TPI2FAMILY"/>
</dbReference>
<proteinExistence type="inferred from homology"/>
<dbReference type="SMART" id="SM00433">
    <property type="entry name" value="TOP2c"/>
    <property type="match status" value="1"/>
</dbReference>
<dbReference type="InterPro" id="IPR013759">
    <property type="entry name" value="Topo_IIA_B_C"/>
</dbReference>
<dbReference type="Pfam" id="PF02518">
    <property type="entry name" value="HATPase_c"/>
    <property type="match status" value="1"/>
</dbReference>
<feature type="region of interest" description="Disordered" evidence="11">
    <location>
        <begin position="662"/>
        <end position="734"/>
    </location>
</feature>
<dbReference type="PROSITE" id="PS00177">
    <property type="entry name" value="TOPOISOMERASE_II"/>
    <property type="match status" value="1"/>
</dbReference>
<evidence type="ECO:0000313" key="16">
    <source>
        <dbReference type="Proteomes" id="UP000443582"/>
    </source>
</evidence>
<evidence type="ECO:0000256" key="9">
    <source>
        <dbReference type="ARBA" id="ARBA00023235"/>
    </source>
</evidence>
<protein>
    <recommendedName>
        <fullName evidence="4">DNA topoisomerase (ATP-hydrolyzing)</fullName>
        <ecNumber evidence="4">5.6.2.2</ecNumber>
    </recommendedName>
</protein>
<comment type="caution">
    <text evidence="15">The sequence shown here is derived from an EMBL/GenBank/DDBJ whole genome shotgun (WGS) entry which is preliminary data.</text>
</comment>
<keyword evidence="8" id="KW-0238">DNA-binding</keyword>
<keyword evidence="7" id="KW-0799">Topoisomerase</keyword>
<evidence type="ECO:0000259" key="12">
    <source>
        <dbReference type="Pfam" id="PF00204"/>
    </source>
</evidence>
<dbReference type="SUPFAM" id="SSF56719">
    <property type="entry name" value="Type II DNA topoisomerase"/>
    <property type="match status" value="1"/>
</dbReference>
<evidence type="ECO:0000256" key="10">
    <source>
        <dbReference type="SAM" id="Coils"/>
    </source>
</evidence>
<dbReference type="PRINTS" id="PR01159">
    <property type="entry name" value="DNAGYRASEB"/>
</dbReference>
<evidence type="ECO:0000256" key="11">
    <source>
        <dbReference type="SAM" id="MobiDB-lite"/>
    </source>
</evidence>
<comment type="cofactor">
    <cofactor evidence="2">
        <name>Mg(2+)</name>
        <dbReference type="ChEBI" id="CHEBI:18420"/>
    </cofactor>
</comment>
<gene>
    <name evidence="15" type="ORF">DAY19_14115</name>
</gene>
<feature type="domain" description="Histidine kinase/HSP90-like ATPase" evidence="14">
    <location>
        <begin position="68"/>
        <end position="173"/>
    </location>
</feature>
<dbReference type="InterPro" id="IPR001241">
    <property type="entry name" value="Topo_IIA"/>
</dbReference>
<dbReference type="PANTHER" id="PTHR45866">
    <property type="entry name" value="DNA GYRASE/TOPOISOMERASE SUBUNIT B"/>
    <property type="match status" value="1"/>
</dbReference>
<dbReference type="Pfam" id="PF00204">
    <property type="entry name" value="DNA_gyraseB"/>
    <property type="match status" value="1"/>
</dbReference>
<dbReference type="SUPFAM" id="SSF54211">
    <property type="entry name" value="Ribosomal protein S5 domain 2-like"/>
    <property type="match status" value="1"/>
</dbReference>
<dbReference type="InterPro" id="IPR018522">
    <property type="entry name" value="TopoIIA_CS"/>
</dbReference>
<dbReference type="InterPro" id="IPR003594">
    <property type="entry name" value="HATPase_dom"/>
</dbReference>
<reference evidence="16" key="1">
    <citation type="journal article" date="2019" name="Int. J. Syst. Evol. Microbiol.">
        <title>Halobacteriovorax valvorus sp. nov., a novel prokaryotic predator isolated from coastal seawater of China.</title>
        <authorList>
            <person name="Chen M.-X."/>
        </authorList>
    </citation>
    <scope>NUCLEOTIDE SEQUENCE [LARGE SCALE GENOMIC DNA]</scope>
    <source>
        <strain evidence="16">BL9</strain>
    </source>
</reference>
<dbReference type="Pfam" id="PF01751">
    <property type="entry name" value="Toprim"/>
    <property type="match status" value="1"/>
</dbReference>
<feature type="domain" description="DNA topoisomerase type IIA subunit B" evidence="12">
    <location>
        <begin position="264"/>
        <end position="422"/>
    </location>
</feature>
<dbReference type="InterPro" id="IPR013760">
    <property type="entry name" value="Topo_IIA-like_dom_sf"/>
</dbReference>
<evidence type="ECO:0000259" key="14">
    <source>
        <dbReference type="Pfam" id="PF02518"/>
    </source>
</evidence>
<sequence length="745" mass="84666">MGRSIESVKRKGKTKDAVIESKDQRWHCRNRITLVFGSNDIEDLETYVYGDKSVDFQTVKFHQAKSKAIEELLDNCIDEYYRGHVTEVHTSLSEDGKTVTVADNGIGFPLDKVKQVYSEFRTGSKFKDEETDEKGFLHRTLGQNGLGAAATCLTADEFNVTIKHYNSKKEQTTKFIDGALKITQTKPKKFKGASGVSIQVTLAKEVYKDNKIDEDLLRKRIIDLAYNNPGLAFYFNGEKYHFTKGLFELSQRIDEENAHDFGVHSYVYETVNTKKKKVKGRIDMSLSFCIDKSSEERERFISFVNSTPTYDGGFHHDRVRRIFINAIKDKLERQAKKEKIKLVDNDVLSGLTFVLGITMPNPRFESQTKRKLVRDTHLEKALEEFMGKNIDKFMRKNKDYLEVVLERGKSRHKYQVLKEAAKKARKQKRQRVEKLLDANERKKRDLCTLFICEGDSAIGGLRSARNKLYQGGIALRGKPMNVAQAGIKDILNNQEFSDIMASIGLALGQEVEPKKLRYSSIVFLADSDVDGGHINTLLTNFFYQFWPELFEMGAIQIAKAPLFEVITDKKTLYFESEKELDQFRDSGEAKIKMIHRNKGLGEMSPEAWKYVLSKDEYTKITIDNNAKAKEMLNICFGKDTNLRKDLLLDEAESEIMSEVIEEQEKAPAKKKPAKKAAKKVAKKAAKKVAKKTAKKTAKKKTAKKAAKKTAKKAAKKTAKKAKKKAKKAVGKKAGSSLADMIDYLD</sequence>
<dbReference type="Gene3D" id="3.30.230.10">
    <property type="match status" value="1"/>
</dbReference>
<keyword evidence="16" id="KW-1185">Reference proteome</keyword>
<evidence type="ECO:0000256" key="7">
    <source>
        <dbReference type="ARBA" id="ARBA00023029"/>
    </source>
</evidence>
<dbReference type="InterPro" id="IPR013506">
    <property type="entry name" value="Topo_IIA_bsu_dom2"/>
</dbReference>
<dbReference type="Gene3D" id="3.30.565.10">
    <property type="entry name" value="Histidine kinase-like ATPase, C-terminal domain"/>
    <property type="match status" value="1"/>
</dbReference>
<dbReference type="Proteomes" id="UP000443582">
    <property type="component" value="Unassembled WGS sequence"/>
</dbReference>
<dbReference type="InterPro" id="IPR020568">
    <property type="entry name" value="Ribosomal_Su5_D2-typ_SF"/>
</dbReference>
<evidence type="ECO:0000256" key="2">
    <source>
        <dbReference type="ARBA" id="ARBA00001946"/>
    </source>
</evidence>
<accession>A0ABY0IF30</accession>
<feature type="coiled-coil region" evidence="10">
    <location>
        <begin position="418"/>
        <end position="445"/>
    </location>
</feature>
<keyword evidence="10" id="KW-0175">Coiled coil</keyword>
<dbReference type="PANTHER" id="PTHR45866:SF1">
    <property type="entry name" value="DNA GYRASE SUBUNIT B, MITOCHONDRIAL"/>
    <property type="match status" value="1"/>
</dbReference>
<name>A0ABY0IF30_9BACT</name>
<dbReference type="RefSeq" id="WP_115363598.1">
    <property type="nucleotide sequence ID" value="NZ_QDKL01000003.1"/>
</dbReference>
<dbReference type="InterPro" id="IPR000565">
    <property type="entry name" value="Topo_IIA_B"/>
</dbReference>
<feature type="domain" description="Toprim" evidence="13">
    <location>
        <begin position="448"/>
        <end position="545"/>
    </location>
</feature>
<keyword evidence="9" id="KW-0413">Isomerase</keyword>
<dbReference type="InterPro" id="IPR006171">
    <property type="entry name" value="TOPRIM_dom"/>
</dbReference>
<dbReference type="Gene3D" id="3.40.50.670">
    <property type="match status" value="1"/>
</dbReference>
<evidence type="ECO:0000256" key="1">
    <source>
        <dbReference type="ARBA" id="ARBA00000185"/>
    </source>
</evidence>
<evidence type="ECO:0000259" key="13">
    <source>
        <dbReference type="Pfam" id="PF01751"/>
    </source>
</evidence>
<dbReference type="InterPro" id="IPR014721">
    <property type="entry name" value="Ribsml_uS5_D2-typ_fold_subgr"/>
</dbReference>